<feature type="region of interest" description="Disordered" evidence="1">
    <location>
        <begin position="861"/>
        <end position="907"/>
    </location>
</feature>
<reference evidence="2 3" key="1">
    <citation type="submission" date="2019-07" db="EMBL/GenBank/DDBJ databases">
        <title>Chromosome genome assembly for large yellow croaker.</title>
        <authorList>
            <person name="Xiao S."/>
        </authorList>
    </citation>
    <scope>NUCLEOTIDE SEQUENCE [LARGE SCALE GENOMIC DNA]</scope>
    <source>
        <strain evidence="2">JMULYC20181020</strain>
        <tissue evidence="2">Muscle</tissue>
    </source>
</reference>
<evidence type="ECO:0000256" key="1">
    <source>
        <dbReference type="SAM" id="MobiDB-lite"/>
    </source>
</evidence>
<dbReference type="PANTHER" id="PTHR18839">
    <property type="entry name" value="MITOTIC INTERACTOR AND SUBSTRATE OF PLK1 MISP FAMILY MEMBER"/>
    <property type="match status" value="1"/>
</dbReference>
<feature type="compositionally biased region" description="Basic and acidic residues" evidence="1">
    <location>
        <begin position="226"/>
        <end position="264"/>
    </location>
</feature>
<comment type="caution">
    <text evidence="2">The sequence shown here is derived from an EMBL/GenBank/DDBJ whole genome shotgun (WGS) entry which is preliminary data.</text>
</comment>
<accession>A0A6G0IJJ8</accession>
<dbReference type="AlphaFoldDB" id="A0A6G0IJJ8"/>
<feature type="compositionally biased region" description="Basic and acidic residues" evidence="1">
    <location>
        <begin position="186"/>
        <end position="215"/>
    </location>
</feature>
<feature type="compositionally biased region" description="Low complexity" evidence="1">
    <location>
        <begin position="616"/>
        <end position="627"/>
    </location>
</feature>
<feature type="compositionally biased region" description="Basic and acidic residues" evidence="1">
    <location>
        <begin position="879"/>
        <end position="892"/>
    </location>
</feature>
<feature type="compositionally biased region" description="Basic and acidic residues" evidence="1">
    <location>
        <begin position="493"/>
        <end position="515"/>
    </location>
</feature>
<feature type="compositionally biased region" description="Acidic residues" evidence="1">
    <location>
        <begin position="477"/>
        <end position="492"/>
    </location>
</feature>
<feature type="compositionally biased region" description="Basic and acidic residues" evidence="1">
    <location>
        <begin position="529"/>
        <end position="550"/>
    </location>
</feature>
<organism evidence="2 3">
    <name type="scientific">Larimichthys crocea</name>
    <name type="common">Large yellow croaker</name>
    <name type="synonym">Pseudosciaena crocea</name>
    <dbReference type="NCBI Taxonomy" id="215358"/>
    <lineage>
        <taxon>Eukaryota</taxon>
        <taxon>Metazoa</taxon>
        <taxon>Chordata</taxon>
        <taxon>Craniata</taxon>
        <taxon>Vertebrata</taxon>
        <taxon>Euteleostomi</taxon>
        <taxon>Actinopterygii</taxon>
        <taxon>Neopterygii</taxon>
        <taxon>Teleostei</taxon>
        <taxon>Neoteleostei</taxon>
        <taxon>Acanthomorphata</taxon>
        <taxon>Eupercaria</taxon>
        <taxon>Sciaenidae</taxon>
        <taxon>Larimichthys</taxon>
    </lineage>
</organism>
<dbReference type="EMBL" id="REGW02000010">
    <property type="protein sequence ID" value="KAE8291432.1"/>
    <property type="molecule type" value="Genomic_DNA"/>
</dbReference>
<proteinExistence type="predicted"/>
<feature type="compositionally biased region" description="Low complexity" evidence="1">
    <location>
        <begin position="518"/>
        <end position="528"/>
    </location>
</feature>
<keyword evidence="3" id="KW-1185">Reference proteome</keyword>
<feature type="compositionally biased region" description="Basic and acidic residues" evidence="1">
    <location>
        <begin position="455"/>
        <end position="476"/>
    </location>
</feature>
<feature type="compositionally biased region" description="Polar residues" evidence="1">
    <location>
        <begin position="584"/>
        <end position="594"/>
    </location>
</feature>
<feature type="compositionally biased region" description="Low complexity" evidence="1">
    <location>
        <begin position="692"/>
        <end position="705"/>
    </location>
</feature>
<feature type="compositionally biased region" description="Acidic residues" evidence="1">
    <location>
        <begin position="216"/>
        <end position="225"/>
    </location>
</feature>
<name>A0A6G0IJJ8_LARCR</name>
<feature type="compositionally biased region" description="Low complexity" evidence="1">
    <location>
        <begin position="26"/>
        <end position="41"/>
    </location>
</feature>
<feature type="region of interest" description="Disordered" evidence="1">
    <location>
        <begin position="676"/>
        <end position="705"/>
    </location>
</feature>
<gene>
    <name evidence="2" type="ORF">D5F01_LYC11037</name>
</gene>
<feature type="region of interest" description="Disordered" evidence="1">
    <location>
        <begin position="567"/>
        <end position="648"/>
    </location>
</feature>
<feature type="compositionally biased region" description="Basic and acidic residues" evidence="1">
    <location>
        <begin position="120"/>
        <end position="176"/>
    </location>
</feature>
<dbReference type="InterPro" id="IPR042779">
    <property type="entry name" value="MISP/MISP3-like"/>
</dbReference>
<feature type="compositionally biased region" description="Basic and acidic residues" evidence="1">
    <location>
        <begin position="272"/>
        <end position="323"/>
    </location>
</feature>
<feature type="region of interest" description="Disordered" evidence="1">
    <location>
        <begin position="444"/>
        <end position="550"/>
    </location>
</feature>
<protein>
    <submittedName>
        <fullName evidence="2">Uncharacterized protein</fullName>
    </submittedName>
</protein>
<feature type="compositionally biased region" description="Basic and acidic residues" evidence="1">
    <location>
        <begin position="333"/>
        <end position="343"/>
    </location>
</feature>
<feature type="region of interest" description="Disordered" evidence="1">
    <location>
        <begin position="78"/>
        <end position="343"/>
    </location>
</feature>
<dbReference type="Proteomes" id="UP000424527">
    <property type="component" value="Unassembled WGS sequence"/>
</dbReference>
<dbReference type="PANTHER" id="PTHR18839:SF0">
    <property type="entry name" value="MITOTIC INTERACTOR AND SUBSTRATE OF PLK1 ISOFORM X1-RELATED"/>
    <property type="match status" value="1"/>
</dbReference>
<feature type="compositionally biased region" description="Polar residues" evidence="1">
    <location>
        <begin position="895"/>
        <end position="907"/>
    </location>
</feature>
<feature type="region of interest" description="Disordered" evidence="1">
    <location>
        <begin position="1"/>
        <end position="62"/>
    </location>
</feature>
<evidence type="ECO:0000313" key="3">
    <source>
        <dbReference type="Proteomes" id="UP000424527"/>
    </source>
</evidence>
<evidence type="ECO:0000313" key="2">
    <source>
        <dbReference type="EMBL" id="KAE8291432.1"/>
    </source>
</evidence>
<sequence>MKCLCPQRATAGLRRTTPELTDGNHNNSTSSNNSPVNNSPTPVQPTDPVTMEISSSPPLTDLERENLVSWCSRGVDEPHYPEIHGMQQPIRGEQEEEETAEGENGKTDGDECDYLVFEIGEQREGEEEVGKSEGGQKTERGGVEEGEEGRGETAGGDEGRGEEIEIEDEGRGKVDGEDGGGEIEIEDKGRRDTERENEGRGEIEIKDEGRGKVEGEDGGGEIEIEDERRGDTERENEGRGQTEIENEGRGEIEIKDEGREKVDGENVEGGETEGKDERRGKTEIEYEGRGKGKGSDVGKGETESEDCGRKEIEGEDEGGVKMEGEDEGIGETEGGRGDTKEENGWIGEMMGEMKDDADAAELLFLSDSAVCPSSSQPLIVTSDPPEQPAAAMLQGAWGHDLGNRDDLSDGHLSDCLQAELAIVYSDSDAGEDQWAAFAPYDVNNQEEAGGGIHDGICDGESKEEERGGENEKRGEGETEVESEEREEEVEKEQEERGGRDDGDDGEQMRSRRDLFLRSPSVSSTASSTDPDRRLPVDFSVHQDAHSENVSTEHVDFLLARQQWRKMEEEVKGQPIPKPGLRAQGSFQGTHTSLYPPTRSPRLKHREIHPPVPREPPLSSTLSPSSEDSGLDDSSYRSPLEEPETAVEREIRLTLEREERHRRERGMIAQGLAIPRPSTLQTGRSPPRPPACRTPTLSISPSPSCPSSLPRSVYHEMTANNVIILEPDCSSSASRSRLLSTAIGGLSDWPTSLDSTPSANVIVVETSNLIIRSASEFCLSSAPVSMETQESTFSSNPFFKLRSLSSQSLVEQEIRMVRQREEEWRRQREEMWRRRREEEWRRGRERYDTVLVSPGLSDNVNVPEVSDRCVSSPSSPSRTRKMERSSLSCDHKFPPSLSSVPRRQNTMAQRWEASLLANQKKE</sequence>